<organism evidence="1 2">
    <name type="scientific">Paenibacillus mesotrionivorans</name>
    <dbReference type="NCBI Taxonomy" id="3160968"/>
    <lineage>
        <taxon>Bacteria</taxon>
        <taxon>Bacillati</taxon>
        <taxon>Bacillota</taxon>
        <taxon>Bacilli</taxon>
        <taxon>Bacillales</taxon>
        <taxon>Paenibacillaceae</taxon>
        <taxon>Paenibacillus</taxon>
    </lineage>
</organism>
<gene>
    <name evidence="1" type="ORF">ACI1P1_18555</name>
</gene>
<dbReference type="EMBL" id="JBJURJ010000012">
    <property type="protein sequence ID" value="MFM9330304.1"/>
    <property type="molecule type" value="Genomic_DNA"/>
</dbReference>
<comment type="caution">
    <text evidence="1">The sequence shown here is derived from an EMBL/GenBank/DDBJ whole genome shotgun (WGS) entry which is preliminary data.</text>
</comment>
<keyword evidence="2" id="KW-1185">Reference proteome</keyword>
<accession>A0ACC7NZU7</accession>
<dbReference type="Proteomes" id="UP001631969">
    <property type="component" value="Unassembled WGS sequence"/>
</dbReference>
<evidence type="ECO:0000313" key="1">
    <source>
        <dbReference type="EMBL" id="MFM9330304.1"/>
    </source>
</evidence>
<protein>
    <submittedName>
        <fullName evidence="1">2-phosphosulfolactate phosphatase</fullName>
    </submittedName>
</protein>
<evidence type="ECO:0000313" key="2">
    <source>
        <dbReference type="Proteomes" id="UP001631969"/>
    </source>
</evidence>
<proteinExistence type="predicted"/>
<reference evidence="1" key="1">
    <citation type="submission" date="2024-12" db="EMBL/GenBank/DDBJ databases">
        <authorList>
            <person name="Wu N."/>
        </authorList>
    </citation>
    <scope>NUCLEOTIDE SEQUENCE</scope>
    <source>
        <strain evidence="1">P15</strain>
    </source>
</reference>
<sequence length="248" mass="26083">MRIETLAHAGEAAETDFSGKSVLIIDVFRATSCIITGLACGCAGFLPVLTLEEAKAAAGGDDILAGERKGKRPAGFQLGNSPMDYLAADLAGKRIILTTTNGTRAMHSALGKAHTVMAGSLLNASAAARALFGMNRDVTLVCSGTHNRFSLEDGLCAGLVAEELLQLTGQDLVLSDLTEAMLGSWRQAKNRLAEVLAGCTNGKRLTGMGFARDLEFCGRTNRYNLVPVWQNGLLVPLTGTEGEPSRSI</sequence>
<name>A0ACC7NZU7_9BACL</name>